<dbReference type="Proteomes" id="UP001159363">
    <property type="component" value="Chromosome 10"/>
</dbReference>
<sequence>MSVAPDCFRCLVESMQCSIATVFRAKEGAKCHYPVDWSPGRSHEKPSSHRKSRSPKHTSVHQSHSHQDQQQGAVVVQWSDHPPPTKGNRVQFPAGLLSDFLMWESCQVMPLVVRFSLGCPVSPPLHSDNAPFPNHLTYVRVPADQESYGSHEPRRSSSRRPARSTSSSPPSKYSKQKRRPSVRNTTPSICTSTPSRHEDMTNCSGAACWPVGAQAIRSGEGGNAQCAHLFPRVRLPKVMALRVAIAAVVGWDTRQMGYVYMQIYGKLAFTDVSCLKGTVVFEGGRVSQVRLEILCLVTYCTVPYCHLCLTPPTHFLLLSTLLRPYLRERPTRRLNLVEIQHIDMNSSSNDGSGQPLPTSNLVTIIDSCARQSAPSEHSLSRTPSPFKKSNRDIDGSSKKESANLRGVVAVVGYWLDYLPPTKANQVQFLAGSPLDFRIGSDYEKEESFFPTRDELSRRDSKSGSLKTSSTVYNCSAVRCLMSCLPNMSVNTGHAACCESGLLLPLMRGEVVTHTGCTPDKKLFPDNSVGPVADSWHKLGKSPLIPLICGLIRDVEPCGPPILLLDVIFQPRPGCDPQANTAPSTQVLL</sequence>
<feature type="compositionally biased region" description="Low complexity" evidence="1">
    <location>
        <begin position="163"/>
        <end position="173"/>
    </location>
</feature>
<feature type="compositionally biased region" description="Polar residues" evidence="1">
    <location>
        <begin position="182"/>
        <end position="194"/>
    </location>
</feature>
<evidence type="ECO:0008006" key="4">
    <source>
        <dbReference type="Google" id="ProtNLM"/>
    </source>
</evidence>
<comment type="caution">
    <text evidence="2">The sequence shown here is derived from an EMBL/GenBank/DDBJ whole genome shotgun (WGS) entry which is preliminary data.</text>
</comment>
<proteinExistence type="predicted"/>
<organism evidence="2 3">
    <name type="scientific">Dryococelus australis</name>
    <dbReference type="NCBI Taxonomy" id="614101"/>
    <lineage>
        <taxon>Eukaryota</taxon>
        <taxon>Metazoa</taxon>
        <taxon>Ecdysozoa</taxon>
        <taxon>Arthropoda</taxon>
        <taxon>Hexapoda</taxon>
        <taxon>Insecta</taxon>
        <taxon>Pterygota</taxon>
        <taxon>Neoptera</taxon>
        <taxon>Polyneoptera</taxon>
        <taxon>Phasmatodea</taxon>
        <taxon>Verophasmatodea</taxon>
        <taxon>Anareolatae</taxon>
        <taxon>Phasmatidae</taxon>
        <taxon>Eurycanthinae</taxon>
        <taxon>Dryococelus</taxon>
    </lineage>
</organism>
<name>A0ABQ9GJQ6_9NEOP</name>
<reference evidence="2 3" key="1">
    <citation type="submission" date="2023-02" db="EMBL/GenBank/DDBJ databases">
        <title>LHISI_Scaffold_Assembly.</title>
        <authorList>
            <person name="Stuart O.P."/>
            <person name="Cleave R."/>
            <person name="Magrath M.J.L."/>
            <person name="Mikheyev A.S."/>
        </authorList>
    </citation>
    <scope>NUCLEOTIDE SEQUENCE [LARGE SCALE GENOMIC DNA]</scope>
    <source>
        <strain evidence="2">Daus_M_001</strain>
        <tissue evidence="2">Leg muscle</tissue>
    </source>
</reference>
<evidence type="ECO:0000313" key="3">
    <source>
        <dbReference type="Proteomes" id="UP001159363"/>
    </source>
</evidence>
<feature type="compositionally biased region" description="Basic residues" evidence="1">
    <location>
        <begin position="48"/>
        <end position="59"/>
    </location>
</feature>
<gene>
    <name evidence="2" type="ORF">PR048_025857</name>
</gene>
<evidence type="ECO:0000313" key="2">
    <source>
        <dbReference type="EMBL" id="KAJ8872255.1"/>
    </source>
</evidence>
<protein>
    <recommendedName>
        <fullName evidence="4">CST complex subunit CTC1</fullName>
    </recommendedName>
</protein>
<accession>A0ABQ9GJQ6</accession>
<feature type="region of interest" description="Disordered" evidence="1">
    <location>
        <begin position="372"/>
        <end position="398"/>
    </location>
</feature>
<keyword evidence="3" id="KW-1185">Reference proteome</keyword>
<dbReference type="EMBL" id="JARBHB010000011">
    <property type="protein sequence ID" value="KAJ8872255.1"/>
    <property type="molecule type" value="Genomic_DNA"/>
</dbReference>
<feature type="region of interest" description="Disordered" evidence="1">
    <location>
        <begin position="144"/>
        <end position="200"/>
    </location>
</feature>
<feature type="compositionally biased region" description="Basic and acidic residues" evidence="1">
    <location>
        <begin position="389"/>
        <end position="398"/>
    </location>
</feature>
<evidence type="ECO:0000256" key="1">
    <source>
        <dbReference type="SAM" id="MobiDB-lite"/>
    </source>
</evidence>
<feature type="compositionally biased region" description="Polar residues" evidence="1">
    <location>
        <begin position="372"/>
        <end position="383"/>
    </location>
</feature>
<feature type="region of interest" description="Disordered" evidence="1">
    <location>
        <begin position="34"/>
        <end position="73"/>
    </location>
</feature>